<protein>
    <submittedName>
        <fullName evidence="1">Uncharacterized protein</fullName>
    </submittedName>
</protein>
<dbReference type="EMBL" id="JMQC01000008">
    <property type="protein sequence ID" value="KFN02079.1"/>
    <property type="molecule type" value="Genomic_DNA"/>
</dbReference>
<dbReference type="AlphaFoldDB" id="A0A090YTC4"/>
<evidence type="ECO:0000313" key="1">
    <source>
        <dbReference type="EMBL" id="KFN02079.1"/>
    </source>
</evidence>
<name>A0A090YTC4_9BACI</name>
<reference evidence="2 4" key="2">
    <citation type="submission" date="2018-08" db="EMBL/GenBank/DDBJ databases">
        <title>Bacillus clarus sp. nov. strain PS00077A.</title>
        <authorList>
            <person name="Mendez Acevedo M."/>
            <person name="Carroll L."/>
            <person name="Mukherjee M."/>
            <person name="Wiedmann M."/>
            <person name="Kovac J."/>
        </authorList>
    </citation>
    <scope>NUCLEOTIDE SEQUENCE [LARGE SCALE GENOMIC DNA]</scope>
    <source>
        <strain evidence="2 4">PS00077A</strain>
    </source>
</reference>
<proteinExistence type="predicted"/>
<evidence type="ECO:0000313" key="3">
    <source>
        <dbReference type="Proteomes" id="UP000029389"/>
    </source>
</evidence>
<dbReference type="PATRIC" id="fig|1405.8.peg.1368"/>
<dbReference type="Proteomes" id="UP000029389">
    <property type="component" value="Unassembled WGS sequence"/>
</dbReference>
<sequence>MKKVTVNFQYQDVDGLKESKYEAYLLSDSIYYEFNGENLTFREIPMRERGKKELTIYDTDSYKAIEIYCRTAIENIHEMSASKFIEAVMEGQNLPSGN</sequence>
<dbReference type="Proteomes" id="UP000264294">
    <property type="component" value="Unassembled WGS sequence"/>
</dbReference>
<evidence type="ECO:0000313" key="2">
    <source>
        <dbReference type="EMBL" id="RFT67200.1"/>
    </source>
</evidence>
<comment type="caution">
    <text evidence="1">The sequence shown here is derived from an EMBL/GenBank/DDBJ whole genome shotgun (WGS) entry which is preliminary data.</text>
</comment>
<reference evidence="1 3" key="1">
    <citation type="submission" date="2014-04" db="EMBL/GenBank/DDBJ databases">
        <authorList>
            <person name="Bishop-Lilly K.A."/>
            <person name="Broomall S.M."/>
            <person name="Chain P.S."/>
            <person name="Chertkov O."/>
            <person name="Coyne S.R."/>
            <person name="Daligault H.E."/>
            <person name="Davenport K.W."/>
            <person name="Erkkila T."/>
            <person name="Frey K.G."/>
            <person name="Gibbons H.S."/>
            <person name="Gu W."/>
            <person name="Jaissle J."/>
            <person name="Johnson S.L."/>
            <person name="Koroleva G.I."/>
            <person name="Ladner J.T."/>
            <person name="Lo C.-C."/>
            <person name="Minogue T.D."/>
            <person name="Munk C."/>
            <person name="Palacios G.F."/>
            <person name="Redden C.L."/>
            <person name="Rosenzweig C.N."/>
            <person name="Scholz M.B."/>
            <person name="Teshima H."/>
            <person name="Xu Y."/>
        </authorList>
    </citation>
    <scope>NUCLEOTIDE SEQUENCE [LARGE SCALE GENOMIC DNA]</scope>
    <source>
        <strain evidence="1 3">BHP</strain>
    </source>
</reference>
<evidence type="ECO:0000313" key="4">
    <source>
        <dbReference type="Proteomes" id="UP000264294"/>
    </source>
</evidence>
<accession>A0A090YTC4</accession>
<keyword evidence="4" id="KW-1185">Reference proteome</keyword>
<dbReference type="EMBL" id="QVOD01000008">
    <property type="protein sequence ID" value="RFT67200.1"/>
    <property type="molecule type" value="Genomic_DNA"/>
</dbReference>
<organism evidence="1 3">
    <name type="scientific">Bacillus clarus</name>
    <dbReference type="NCBI Taxonomy" id="2338372"/>
    <lineage>
        <taxon>Bacteria</taxon>
        <taxon>Bacillati</taxon>
        <taxon>Bacillota</taxon>
        <taxon>Bacilli</taxon>
        <taxon>Bacillales</taxon>
        <taxon>Bacillaceae</taxon>
        <taxon>Bacillus</taxon>
        <taxon>Bacillus cereus group</taxon>
    </lineage>
</organism>
<gene>
    <name evidence="2" type="ORF">D0U04_08795</name>
    <name evidence="1" type="ORF">DJ93_1186</name>
</gene>
<dbReference type="RefSeq" id="WP_042979775.1">
    <property type="nucleotide sequence ID" value="NZ_JMQC01000008.1"/>
</dbReference>